<dbReference type="KEGG" id="tim:GMBLW1_22510"/>
<dbReference type="GO" id="GO:0006396">
    <property type="term" value="P:RNA processing"/>
    <property type="evidence" value="ECO:0007669"/>
    <property type="project" value="UniProtKB-ARBA"/>
</dbReference>
<dbReference type="Gene3D" id="3.30.2350.10">
    <property type="entry name" value="Pseudouridine synthase"/>
    <property type="match status" value="1"/>
</dbReference>
<dbReference type="AlphaFoldDB" id="A0A6C2YKF3"/>
<dbReference type="GO" id="GO:0003723">
    <property type="term" value="F:RNA binding"/>
    <property type="evidence" value="ECO:0007669"/>
    <property type="project" value="InterPro"/>
</dbReference>
<dbReference type="PROSITE" id="PS01129">
    <property type="entry name" value="PSI_RLU"/>
    <property type="match status" value="1"/>
</dbReference>
<dbReference type="InterPro" id="IPR050188">
    <property type="entry name" value="RluA_PseudoU_synthase"/>
</dbReference>
<dbReference type="CDD" id="cd02869">
    <property type="entry name" value="PseudoU_synth_RluA_like"/>
    <property type="match status" value="1"/>
</dbReference>
<keyword evidence="5" id="KW-1185">Reference proteome</keyword>
<dbReference type="SUPFAM" id="SSF55120">
    <property type="entry name" value="Pseudouridine synthase"/>
    <property type="match status" value="1"/>
</dbReference>
<reference evidence="4" key="1">
    <citation type="submission" date="2019-04" db="EMBL/GenBank/DDBJ databases">
        <authorList>
            <consortium name="Science for Life Laboratories"/>
        </authorList>
    </citation>
    <scope>NUCLEOTIDE SEQUENCE</scope>
    <source>
        <strain evidence="4">MBLW1</strain>
    </source>
</reference>
<sequence>MNLHVLYEDNHCIAVAKPPGVPSAHFDGVTETVDRMVRDYLKAKYSKPGNVFLGVVHRLDKPVSGVLLFARTSKAAARLSEQFRLGTVEKRYWAVVEGTVASDAGTWEDWLAKEDSSPTAEIVRPGSAGGKCCRLHYRRLADLAGRTALEIQLETGRRHQIRVQAASRGHPILGDAKYGHPWGHTARIRDAIALHARSLEWEHPTLGTRIRLQCDFPEFWREQFAPLLAMMEENG</sequence>
<organism evidence="4">
    <name type="scientific">Tuwongella immobilis</name>
    <dbReference type="NCBI Taxonomy" id="692036"/>
    <lineage>
        <taxon>Bacteria</taxon>
        <taxon>Pseudomonadati</taxon>
        <taxon>Planctomycetota</taxon>
        <taxon>Planctomycetia</taxon>
        <taxon>Gemmatales</taxon>
        <taxon>Gemmataceae</taxon>
        <taxon>Tuwongella</taxon>
    </lineage>
</organism>
<protein>
    <recommendedName>
        <fullName evidence="3">Pseudouridine synthase RsuA/RluA-like domain-containing protein</fullName>
    </recommendedName>
</protein>
<comment type="similarity">
    <text evidence="1">Belongs to the pseudouridine synthase RluA family.</text>
</comment>
<evidence type="ECO:0000259" key="3">
    <source>
        <dbReference type="Pfam" id="PF00849"/>
    </source>
</evidence>
<dbReference type="GO" id="GO:0140098">
    <property type="term" value="F:catalytic activity, acting on RNA"/>
    <property type="evidence" value="ECO:0007669"/>
    <property type="project" value="UniProtKB-ARBA"/>
</dbReference>
<evidence type="ECO:0000256" key="1">
    <source>
        <dbReference type="ARBA" id="ARBA00010876"/>
    </source>
</evidence>
<dbReference type="EMBL" id="LR586016">
    <property type="protein sequence ID" value="VIP01709.1"/>
    <property type="molecule type" value="Genomic_DNA"/>
</dbReference>
<dbReference type="InterPro" id="IPR006224">
    <property type="entry name" value="PsdUridine_synth_RluA-like_CS"/>
</dbReference>
<evidence type="ECO:0000313" key="4">
    <source>
        <dbReference type="EMBL" id="VIP01709.1"/>
    </source>
</evidence>
<proteinExistence type="inferred from homology"/>
<name>A0A6C2YKF3_9BACT</name>
<dbReference type="Proteomes" id="UP000464378">
    <property type="component" value="Chromosome"/>
</dbReference>
<dbReference type="FunCoup" id="A0A6C2YKF3">
    <property type="interactions" value="147"/>
</dbReference>
<evidence type="ECO:0000313" key="5">
    <source>
        <dbReference type="Proteomes" id="UP000464378"/>
    </source>
</evidence>
<dbReference type="InterPro" id="IPR020103">
    <property type="entry name" value="PsdUridine_synth_cat_dom_sf"/>
</dbReference>
<feature type="domain" description="Pseudouridine synthase RsuA/RluA-like" evidence="3">
    <location>
        <begin position="12"/>
        <end position="166"/>
    </location>
</feature>
<dbReference type="RefSeq" id="WP_162656963.1">
    <property type="nucleotide sequence ID" value="NZ_LR593887.1"/>
</dbReference>
<keyword evidence="2" id="KW-0413">Isomerase</keyword>
<dbReference type="PANTHER" id="PTHR21600">
    <property type="entry name" value="MITOCHONDRIAL RNA PSEUDOURIDINE SYNTHASE"/>
    <property type="match status" value="1"/>
</dbReference>
<evidence type="ECO:0000256" key="2">
    <source>
        <dbReference type="ARBA" id="ARBA00023235"/>
    </source>
</evidence>
<dbReference type="GO" id="GO:0001522">
    <property type="term" value="P:pseudouridine synthesis"/>
    <property type="evidence" value="ECO:0007669"/>
    <property type="project" value="InterPro"/>
</dbReference>
<gene>
    <name evidence="4" type="ORF">GMBLW1_22510</name>
</gene>
<dbReference type="Pfam" id="PF00849">
    <property type="entry name" value="PseudoU_synth_2"/>
    <property type="match status" value="1"/>
</dbReference>
<dbReference type="EMBL" id="LR593887">
    <property type="protein sequence ID" value="VTR99215.1"/>
    <property type="molecule type" value="Genomic_DNA"/>
</dbReference>
<accession>A0A6C2YKF3</accession>
<dbReference type="PANTHER" id="PTHR21600:SF83">
    <property type="entry name" value="PSEUDOURIDYLATE SYNTHASE RPUSD4, MITOCHONDRIAL"/>
    <property type="match status" value="1"/>
</dbReference>
<dbReference type="InParanoid" id="A0A6C2YKF3"/>
<dbReference type="GO" id="GO:0009982">
    <property type="term" value="F:pseudouridine synthase activity"/>
    <property type="evidence" value="ECO:0007669"/>
    <property type="project" value="InterPro"/>
</dbReference>
<dbReference type="InterPro" id="IPR006145">
    <property type="entry name" value="PsdUridine_synth_RsuA/RluA"/>
</dbReference>